<comment type="caution">
    <text evidence="3">The sequence shown here is derived from an EMBL/GenBank/DDBJ whole genome shotgun (WGS) entry which is preliminary data.</text>
</comment>
<sequence length="111" mass="12933">MIIAYEQWEHPEELLILFQAMQEEGLTPDSSIAKGIASAVSSEIQHTRLLWVKEGLKASWSMAFRWMKLSNWLSYRATRNDTQSLCTRSLRFVSLVLSHRLMEAQTKRQAY</sequence>
<name>A0A9Q0GP60_9MAGN</name>
<gene>
    <name evidence="3" type="ORF">NE237_002651</name>
</gene>
<keyword evidence="1" id="KW-0808">Transferase</keyword>
<evidence type="ECO:0000256" key="2">
    <source>
        <dbReference type="ARBA" id="ARBA00022777"/>
    </source>
</evidence>
<protein>
    <recommendedName>
        <fullName evidence="5">Pentatricopeptide repeat-containing protein</fullName>
    </recommendedName>
</protein>
<evidence type="ECO:0000313" key="4">
    <source>
        <dbReference type="Proteomes" id="UP001141806"/>
    </source>
</evidence>
<dbReference type="EMBL" id="JAMYWD010003028">
    <property type="protein sequence ID" value="KAJ4933733.1"/>
    <property type="molecule type" value="Genomic_DNA"/>
</dbReference>
<dbReference type="Proteomes" id="UP001141806">
    <property type="component" value="Unassembled WGS sequence"/>
</dbReference>
<evidence type="ECO:0000256" key="1">
    <source>
        <dbReference type="ARBA" id="ARBA00022679"/>
    </source>
</evidence>
<evidence type="ECO:0000313" key="3">
    <source>
        <dbReference type="EMBL" id="KAJ4933733.1"/>
    </source>
</evidence>
<dbReference type="GO" id="GO:0019321">
    <property type="term" value="P:pentose metabolic process"/>
    <property type="evidence" value="ECO:0007669"/>
    <property type="project" value="TreeGrafter"/>
</dbReference>
<dbReference type="PANTHER" id="PTHR43435:SF4">
    <property type="entry name" value="FGGY CARBOHYDRATE KINASE DOMAIN-CONTAINING PROTEIN"/>
    <property type="match status" value="1"/>
</dbReference>
<accession>A0A9Q0GP60</accession>
<dbReference type="Gene3D" id="3.30.420.40">
    <property type="match status" value="1"/>
</dbReference>
<keyword evidence="2" id="KW-0418">Kinase</keyword>
<proteinExistence type="predicted"/>
<dbReference type="OrthoDB" id="1741260at2759"/>
<keyword evidence="4" id="KW-1185">Reference proteome</keyword>
<evidence type="ECO:0008006" key="5">
    <source>
        <dbReference type="Google" id="ProtNLM"/>
    </source>
</evidence>
<dbReference type="GO" id="GO:0019150">
    <property type="term" value="F:D-ribulokinase activity"/>
    <property type="evidence" value="ECO:0007669"/>
    <property type="project" value="TreeGrafter"/>
</dbReference>
<dbReference type="GO" id="GO:0005737">
    <property type="term" value="C:cytoplasm"/>
    <property type="evidence" value="ECO:0007669"/>
    <property type="project" value="TreeGrafter"/>
</dbReference>
<dbReference type="PANTHER" id="PTHR43435">
    <property type="entry name" value="RIBULOKINASE"/>
    <property type="match status" value="1"/>
</dbReference>
<organism evidence="3 4">
    <name type="scientific">Protea cynaroides</name>
    <dbReference type="NCBI Taxonomy" id="273540"/>
    <lineage>
        <taxon>Eukaryota</taxon>
        <taxon>Viridiplantae</taxon>
        <taxon>Streptophyta</taxon>
        <taxon>Embryophyta</taxon>
        <taxon>Tracheophyta</taxon>
        <taxon>Spermatophyta</taxon>
        <taxon>Magnoliopsida</taxon>
        <taxon>Proteales</taxon>
        <taxon>Proteaceae</taxon>
        <taxon>Protea</taxon>
    </lineage>
</organism>
<dbReference type="AlphaFoldDB" id="A0A9Q0GP60"/>
<reference evidence="3" key="1">
    <citation type="journal article" date="2023" name="Plant J.">
        <title>The genome of the king protea, Protea cynaroides.</title>
        <authorList>
            <person name="Chang J."/>
            <person name="Duong T.A."/>
            <person name="Schoeman C."/>
            <person name="Ma X."/>
            <person name="Roodt D."/>
            <person name="Barker N."/>
            <person name="Li Z."/>
            <person name="Van de Peer Y."/>
            <person name="Mizrachi E."/>
        </authorList>
    </citation>
    <scope>NUCLEOTIDE SEQUENCE</scope>
    <source>
        <tissue evidence="3">Young leaves</tissue>
    </source>
</reference>